<dbReference type="EMBL" id="JAAFGS010000012">
    <property type="protein sequence ID" value="NGZ77972.1"/>
    <property type="molecule type" value="Genomic_DNA"/>
</dbReference>
<dbReference type="Pfam" id="PF07739">
    <property type="entry name" value="TipAS"/>
    <property type="match status" value="1"/>
</dbReference>
<protein>
    <recommendedName>
        <fullName evidence="2">TipAS antibiotic-recognition domain-containing protein</fullName>
    </recommendedName>
</protein>
<feature type="domain" description="TipAS antibiotic-recognition" evidence="2">
    <location>
        <begin position="37"/>
        <end position="104"/>
    </location>
</feature>
<name>A0ABX0FAK7_9BACL</name>
<evidence type="ECO:0000313" key="3">
    <source>
        <dbReference type="EMBL" id="NGZ77972.1"/>
    </source>
</evidence>
<proteinExistence type="predicted"/>
<dbReference type="RefSeq" id="WP_166279407.1">
    <property type="nucleotide sequence ID" value="NZ_JAAFGS010000012.1"/>
</dbReference>
<accession>A0ABX0FAK7</accession>
<evidence type="ECO:0000256" key="1">
    <source>
        <dbReference type="SAM" id="MobiDB-lite"/>
    </source>
</evidence>
<keyword evidence="4" id="KW-1185">Reference proteome</keyword>
<sequence length="189" mass="22159">MLHTLDYTLELTGDGEGEWEPSVLLLLIRSVATEKEQRRWMEEKFPPSLMEKFLPEEGGLDNWRRIEQEAVRWISRLKKLMREGRPPDDTEVQRFVADLTRRLEEGMLSRIGFPLTEAEMADLEAFGRLEPPYSFQLPVMFTAEEERYIERMWEAAAEAESGRTEHEAQPEKENAKNGGDSDRNERDER</sequence>
<feature type="region of interest" description="Disordered" evidence="1">
    <location>
        <begin position="157"/>
        <end position="189"/>
    </location>
</feature>
<feature type="compositionally biased region" description="Basic and acidic residues" evidence="1">
    <location>
        <begin position="160"/>
        <end position="189"/>
    </location>
</feature>
<gene>
    <name evidence="3" type="ORF">GYN08_22010</name>
</gene>
<organism evidence="3 4">
    <name type="scientific">Saccharibacillus alkalitolerans</name>
    <dbReference type="NCBI Taxonomy" id="2705290"/>
    <lineage>
        <taxon>Bacteria</taxon>
        <taxon>Bacillati</taxon>
        <taxon>Bacillota</taxon>
        <taxon>Bacilli</taxon>
        <taxon>Bacillales</taxon>
        <taxon>Paenibacillaceae</taxon>
        <taxon>Saccharibacillus</taxon>
    </lineage>
</organism>
<dbReference type="InterPro" id="IPR012925">
    <property type="entry name" value="TipAS_dom"/>
</dbReference>
<comment type="caution">
    <text evidence="3">The sequence shown here is derived from an EMBL/GenBank/DDBJ whole genome shotgun (WGS) entry which is preliminary data.</text>
</comment>
<evidence type="ECO:0000313" key="4">
    <source>
        <dbReference type="Proteomes" id="UP000800303"/>
    </source>
</evidence>
<evidence type="ECO:0000259" key="2">
    <source>
        <dbReference type="Pfam" id="PF07739"/>
    </source>
</evidence>
<dbReference type="Proteomes" id="UP000800303">
    <property type="component" value="Unassembled WGS sequence"/>
</dbReference>
<reference evidence="3 4" key="1">
    <citation type="submission" date="2020-01" db="EMBL/GenBank/DDBJ databases">
        <title>Polyphasic characterisation and genomic insights into a novel alkali tolerant bacterium VR-M41.</title>
        <authorList>
            <person name="Vemuluri V.R."/>
        </authorList>
    </citation>
    <scope>NUCLEOTIDE SEQUENCE [LARGE SCALE GENOMIC DNA]</scope>
    <source>
        <strain evidence="3 4">VR-M41</strain>
    </source>
</reference>